<protein>
    <submittedName>
        <fullName evidence="2">Uncharacterized protein</fullName>
    </submittedName>
</protein>
<keyword evidence="3" id="KW-1185">Reference proteome</keyword>
<organism evidence="2 3">
    <name type="scientific">Fusarium torulosum</name>
    <dbReference type="NCBI Taxonomy" id="33205"/>
    <lineage>
        <taxon>Eukaryota</taxon>
        <taxon>Fungi</taxon>
        <taxon>Dikarya</taxon>
        <taxon>Ascomycota</taxon>
        <taxon>Pezizomycotina</taxon>
        <taxon>Sordariomycetes</taxon>
        <taxon>Hypocreomycetidae</taxon>
        <taxon>Hypocreales</taxon>
        <taxon>Nectriaceae</taxon>
        <taxon>Fusarium</taxon>
    </lineage>
</organism>
<evidence type="ECO:0000256" key="1">
    <source>
        <dbReference type="SAM" id="MobiDB-lite"/>
    </source>
</evidence>
<proteinExistence type="predicted"/>
<feature type="region of interest" description="Disordered" evidence="1">
    <location>
        <begin position="20"/>
        <end position="45"/>
    </location>
</feature>
<gene>
    <name evidence="2" type="ORF">FTOL_12893</name>
</gene>
<dbReference type="EMBL" id="ONZP01000664">
    <property type="protein sequence ID" value="SPJ88998.1"/>
    <property type="molecule type" value="Genomic_DNA"/>
</dbReference>
<evidence type="ECO:0000313" key="2">
    <source>
        <dbReference type="EMBL" id="SPJ88998.1"/>
    </source>
</evidence>
<feature type="compositionally biased region" description="Polar residues" evidence="1">
    <location>
        <begin position="20"/>
        <end position="38"/>
    </location>
</feature>
<name>A0AAE8ML47_9HYPO</name>
<dbReference type="AlphaFoldDB" id="A0AAE8ML47"/>
<evidence type="ECO:0000313" key="3">
    <source>
        <dbReference type="Proteomes" id="UP001187734"/>
    </source>
</evidence>
<reference evidence="2" key="1">
    <citation type="submission" date="2018-03" db="EMBL/GenBank/DDBJ databases">
        <authorList>
            <person name="Guldener U."/>
        </authorList>
    </citation>
    <scope>NUCLEOTIDE SEQUENCE</scope>
</reference>
<dbReference type="Proteomes" id="UP001187734">
    <property type="component" value="Unassembled WGS sequence"/>
</dbReference>
<comment type="caution">
    <text evidence="2">The sequence shown here is derived from an EMBL/GenBank/DDBJ whole genome shotgun (WGS) entry which is preliminary data.</text>
</comment>
<accession>A0AAE8ML47</accession>
<sequence>MVTASRHNLSTWRIASQSPTAVTATTSSDQRQATSNQSTTHTARHTATLLLDTRHTFSSSSHAHPSFSSTAISLQRAAVSPAFRLQSSNSLSVSSFLIRLAYRVPAVAIRDQPHFANFIHHVVFDAVVDCAG</sequence>